<dbReference type="Gene3D" id="3.30.450.40">
    <property type="match status" value="1"/>
</dbReference>
<feature type="domain" description="PAC" evidence="20">
    <location>
        <begin position="520"/>
        <end position="572"/>
    </location>
</feature>
<dbReference type="InterPro" id="IPR003661">
    <property type="entry name" value="HisK_dim/P_dom"/>
</dbReference>
<keyword evidence="9 15" id="KW-1133">Transmembrane helix</keyword>
<dbReference type="Proteomes" id="UP001328733">
    <property type="component" value="Unassembled WGS sequence"/>
</dbReference>
<dbReference type="InterPro" id="IPR035965">
    <property type="entry name" value="PAS-like_dom_sf"/>
</dbReference>
<dbReference type="SUPFAM" id="SSF55874">
    <property type="entry name" value="ATPase domain of HSP90 chaperone/DNA topoisomerase II/histidine kinase"/>
    <property type="match status" value="1"/>
</dbReference>
<feature type="domain" description="Histidine kinase" evidence="17">
    <location>
        <begin position="1153"/>
        <end position="1378"/>
    </location>
</feature>
<dbReference type="GO" id="GO:0006355">
    <property type="term" value="P:regulation of DNA-templated transcription"/>
    <property type="evidence" value="ECO:0007669"/>
    <property type="project" value="InterPro"/>
</dbReference>
<evidence type="ECO:0000256" key="1">
    <source>
        <dbReference type="ARBA" id="ARBA00000085"/>
    </source>
</evidence>
<dbReference type="PROSITE" id="PS50110">
    <property type="entry name" value="RESPONSE_REGULATORY"/>
    <property type="match status" value="1"/>
</dbReference>
<evidence type="ECO:0000256" key="6">
    <source>
        <dbReference type="ARBA" id="ARBA00022679"/>
    </source>
</evidence>
<gene>
    <name evidence="22" type="ORF">V0288_10440</name>
</gene>
<feature type="domain" description="PAC" evidence="20">
    <location>
        <begin position="642"/>
        <end position="694"/>
    </location>
</feature>
<feature type="domain" description="PAC" evidence="20">
    <location>
        <begin position="772"/>
        <end position="823"/>
    </location>
</feature>
<dbReference type="EMBL" id="JBAFSM010000016">
    <property type="protein sequence ID" value="MEG3437537.1"/>
    <property type="molecule type" value="Genomic_DNA"/>
</dbReference>
<dbReference type="PROSITE" id="PS50046">
    <property type="entry name" value="PHYTOCHROME_2"/>
    <property type="match status" value="1"/>
</dbReference>
<evidence type="ECO:0000256" key="2">
    <source>
        <dbReference type="ARBA" id="ARBA00004370"/>
    </source>
</evidence>
<dbReference type="Gene3D" id="1.10.287.130">
    <property type="match status" value="1"/>
</dbReference>
<dbReference type="EC" id="2.7.13.3" evidence="4"/>
<dbReference type="InterPro" id="IPR003594">
    <property type="entry name" value="HATPase_dom"/>
</dbReference>
<organism evidence="22 23">
    <name type="scientific">Pannus brasiliensis CCIBt3594</name>
    <dbReference type="NCBI Taxonomy" id="1427578"/>
    <lineage>
        <taxon>Bacteria</taxon>
        <taxon>Bacillati</taxon>
        <taxon>Cyanobacteriota</taxon>
        <taxon>Cyanophyceae</taxon>
        <taxon>Oscillatoriophycideae</taxon>
        <taxon>Chroococcales</taxon>
        <taxon>Microcystaceae</taxon>
        <taxon>Pannus</taxon>
    </lineage>
</organism>
<feature type="region of interest" description="Disordered" evidence="14">
    <location>
        <begin position="498"/>
        <end position="517"/>
    </location>
</feature>
<feature type="domain" description="PAS" evidence="19">
    <location>
        <begin position="317"/>
        <end position="389"/>
    </location>
</feature>
<dbReference type="Pfam" id="PF01590">
    <property type="entry name" value="GAF"/>
    <property type="match status" value="1"/>
</dbReference>
<feature type="transmembrane region" description="Helical" evidence="15">
    <location>
        <begin position="20"/>
        <end position="38"/>
    </location>
</feature>
<dbReference type="Gene3D" id="3.30.450.350">
    <property type="entry name" value="CHASE domain"/>
    <property type="match status" value="1"/>
</dbReference>
<dbReference type="NCBIfam" id="TIGR00229">
    <property type="entry name" value="sensory_box"/>
    <property type="match status" value="4"/>
</dbReference>
<dbReference type="PANTHER" id="PTHR45339:SF1">
    <property type="entry name" value="HYBRID SIGNAL TRANSDUCTION HISTIDINE KINASE J"/>
    <property type="match status" value="1"/>
</dbReference>
<dbReference type="Pfam" id="PF00989">
    <property type="entry name" value="PAS"/>
    <property type="match status" value="1"/>
</dbReference>
<dbReference type="InterPro" id="IPR005467">
    <property type="entry name" value="His_kinase_dom"/>
</dbReference>
<dbReference type="Pfam" id="PF13426">
    <property type="entry name" value="PAS_9"/>
    <property type="match status" value="1"/>
</dbReference>
<evidence type="ECO:0000256" key="3">
    <source>
        <dbReference type="ARBA" id="ARBA00006402"/>
    </source>
</evidence>
<keyword evidence="7 15" id="KW-0812">Transmembrane</keyword>
<dbReference type="InterPro" id="IPR036890">
    <property type="entry name" value="HATPase_C_sf"/>
</dbReference>
<dbReference type="Pfam" id="PF02518">
    <property type="entry name" value="HATPase_c"/>
    <property type="match status" value="1"/>
</dbReference>
<feature type="modified residue" description="4-aspartylphosphate" evidence="13">
    <location>
        <position position="1453"/>
    </location>
</feature>
<dbReference type="PROSITE" id="PS50109">
    <property type="entry name" value="HIS_KIN"/>
    <property type="match status" value="1"/>
</dbReference>
<dbReference type="FunFam" id="3.30.565.10:FF:000010">
    <property type="entry name" value="Sensor histidine kinase RcsC"/>
    <property type="match status" value="1"/>
</dbReference>
<evidence type="ECO:0000259" key="17">
    <source>
        <dbReference type="PROSITE" id="PS50109"/>
    </source>
</evidence>
<evidence type="ECO:0000313" key="23">
    <source>
        <dbReference type="Proteomes" id="UP001328733"/>
    </source>
</evidence>
<feature type="compositionally biased region" description="Basic and acidic residues" evidence="14">
    <location>
        <begin position="502"/>
        <end position="517"/>
    </location>
</feature>
<evidence type="ECO:0000256" key="7">
    <source>
        <dbReference type="ARBA" id="ARBA00022692"/>
    </source>
</evidence>
<dbReference type="InterPro" id="IPR003018">
    <property type="entry name" value="GAF"/>
</dbReference>
<dbReference type="SUPFAM" id="SSF55781">
    <property type="entry name" value="GAF domain-like"/>
    <property type="match status" value="1"/>
</dbReference>
<keyword evidence="5 13" id="KW-0597">Phosphoprotein</keyword>
<dbReference type="SUPFAM" id="SSF52172">
    <property type="entry name" value="CheY-like"/>
    <property type="match status" value="1"/>
</dbReference>
<dbReference type="InterPro" id="IPR006189">
    <property type="entry name" value="CHASE_dom"/>
</dbReference>
<dbReference type="Pfam" id="PF08447">
    <property type="entry name" value="PAS_3"/>
    <property type="match status" value="2"/>
</dbReference>
<dbReference type="SMART" id="SM00388">
    <property type="entry name" value="HisKA"/>
    <property type="match status" value="1"/>
</dbReference>
<feature type="domain" description="CHASE" evidence="21">
    <location>
        <begin position="138"/>
        <end position="206"/>
    </location>
</feature>
<keyword evidence="8" id="KW-0418">Kinase</keyword>
<dbReference type="RefSeq" id="WP_332865015.1">
    <property type="nucleotide sequence ID" value="NZ_JBAFSM010000016.1"/>
</dbReference>
<evidence type="ECO:0000256" key="11">
    <source>
        <dbReference type="ARBA" id="ARBA00023136"/>
    </source>
</evidence>
<dbReference type="GO" id="GO:0000155">
    <property type="term" value="F:phosphorelay sensor kinase activity"/>
    <property type="evidence" value="ECO:0007669"/>
    <property type="project" value="InterPro"/>
</dbReference>
<evidence type="ECO:0000256" key="13">
    <source>
        <dbReference type="PROSITE-ProRule" id="PRU00169"/>
    </source>
</evidence>
<dbReference type="SMART" id="SM00091">
    <property type="entry name" value="PAS"/>
    <property type="match status" value="5"/>
</dbReference>
<evidence type="ECO:0000256" key="8">
    <source>
        <dbReference type="ARBA" id="ARBA00022777"/>
    </source>
</evidence>
<feature type="domain" description="Phytochrome chromophore attachment site" evidence="16">
    <location>
        <begin position="967"/>
        <end position="1105"/>
    </location>
</feature>
<dbReference type="Gene3D" id="3.30.565.10">
    <property type="entry name" value="Histidine kinase-like ATPase, C-terminal domain"/>
    <property type="match status" value="1"/>
</dbReference>
<evidence type="ECO:0000256" key="5">
    <source>
        <dbReference type="ARBA" id="ARBA00022553"/>
    </source>
</evidence>
<dbReference type="SMART" id="SM00448">
    <property type="entry name" value="REC"/>
    <property type="match status" value="1"/>
</dbReference>
<evidence type="ECO:0000256" key="9">
    <source>
        <dbReference type="ARBA" id="ARBA00022989"/>
    </source>
</evidence>
<evidence type="ECO:0000259" key="19">
    <source>
        <dbReference type="PROSITE" id="PS50112"/>
    </source>
</evidence>
<comment type="similarity">
    <text evidence="3">In the N-terminal section; belongs to the phytochrome family.</text>
</comment>
<feature type="domain" description="Response regulatory" evidence="18">
    <location>
        <begin position="1404"/>
        <end position="1520"/>
    </location>
</feature>
<dbReference type="InterPro" id="IPR042240">
    <property type="entry name" value="CHASE_sf"/>
</dbReference>
<name>A0AAW9QI95_9CHRO</name>
<evidence type="ECO:0000256" key="12">
    <source>
        <dbReference type="ARBA" id="ARBA00074306"/>
    </source>
</evidence>
<feature type="domain" description="PAS" evidence="19">
    <location>
        <begin position="569"/>
        <end position="639"/>
    </location>
</feature>
<dbReference type="Gene3D" id="3.30.450.20">
    <property type="entry name" value="PAS domain"/>
    <property type="match status" value="5"/>
</dbReference>
<dbReference type="CDD" id="cd16922">
    <property type="entry name" value="HATPase_EvgS-ArcB-TorS-like"/>
    <property type="match status" value="1"/>
</dbReference>
<evidence type="ECO:0000256" key="14">
    <source>
        <dbReference type="SAM" id="MobiDB-lite"/>
    </source>
</evidence>
<evidence type="ECO:0000256" key="4">
    <source>
        <dbReference type="ARBA" id="ARBA00012438"/>
    </source>
</evidence>
<dbReference type="InterPro" id="IPR001789">
    <property type="entry name" value="Sig_transdc_resp-reg_receiver"/>
</dbReference>
<dbReference type="Pfam" id="PF13188">
    <property type="entry name" value="PAS_8"/>
    <property type="match status" value="1"/>
</dbReference>
<keyword evidence="6" id="KW-0808">Transferase</keyword>
<dbReference type="CDD" id="cd17546">
    <property type="entry name" value="REC_hyHK_CKI1_RcsC-like"/>
    <property type="match status" value="1"/>
</dbReference>
<evidence type="ECO:0000259" key="18">
    <source>
        <dbReference type="PROSITE" id="PS50110"/>
    </source>
</evidence>
<dbReference type="Pfam" id="PF00072">
    <property type="entry name" value="Response_reg"/>
    <property type="match status" value="1"/>
</dbReference>
<accession>A0AAW9QI95</accession>
<dbReference type="InterPro" id="IPR036097">
    <property type="entry name" value="HisK_dim/P_sf"/>
</dbReference>
<dbReference type="GO" id="GO:0016020">
    <property type="term" value="C:membrane"/>
    <property type="evidence" value="ECO:0007669"/>
    <property type="project" value="UniProtKB-SubCell"/>
</dbReference>
<feature type="domain" description="PAS" evidence="19">
    <location>
        <begin position="819"/>
        <end position="894"/>
    </location>
</feature>
<dbReference type="InterPro" id="IPR004358">
    <property type="entry name" value="Sig_transdc_His_kin-like_C"/>
</dbReference>
<dbReference type="PROSITE" id="PS50839">
    <property type="entry name" value="CHASE"/>
    <property type="match status" value="1"/>
</dbReference>
<comment type="catalytic activity">
    <reaction evidence="1">
        <text>ATP + protein L-histidine = ADP + protein N-phospho-L-histidine.</text>
        <dbReference type="EC" id="2.7.13.3"/>
    </reaction>
</comment>
<protein>
    <recommendedName>
        <fullName evidence="12">Circadian input-output histidine kinase CikA</fullName>
        <ecNumber evidence="4">2.7.13.3</ecNumber>
    </recommendedName>
</protein>
<evidence type="ECO:0000259" key="21">
    <source>
        <dbReference type="PROSITE" id="PS50839"/>
    </source>
</evidence>
<dbReference type="PANTHER" id="PTHR45339">
    <property type="entry name" value="HYBRID SIGNAL TRANSDUCTION HISTIDINE KINASE J"/>
    <property type="match status" value="1"/>
</dbReference>
<reference evidence="22 23" key="1">
    <citation type="submission" date="2024-01" db="EMBL/GenBank/DDBJ databases">
        <title>Genomic insights into the taxonomy and metabolism of the cyanobacterium Pannus brasiliensis CCIBt3594.</title>
        <authorList>
            <person name="Machado M."/>
            <person name="Botero N.B."/>
            <person name="Andreote A.P.D."/>
            <person name="Feitosa A.M.T."/>
            <person name="Popin R."/>
            <person name="Sivonen K."/>
            <person name="Fiore M.F."/>
        </authorList>
    </citation>
    <scope>NUCLEOTIDE SEQUENCE [LARGE SCALE GENOMIC DNA]</scope>
    <source>
        <strain evidence="22 23">CCIBt3594</strain>
    </source>
</reference>
<dbReference type="InterPro" id="IPR029016">
    <property type="entry name" value="GAF-like_dom_sf"/>
</dbReference>
<evidence type="ECO:0000256" key="15">
    <source>
        <dbReference type="SAM" id="Phobius"/>
    </source>
</evidence>
<evidence type="ECO:0000259" key="20">
    <source>
        <dbReference type="PROSITE" id="PS50113"/>
    </source>
</evidence>
<evidence type="ECO:0000256" key="10">
    <source>
        <dbReference type="ARBA" id="ARBA00023012"/>
    </source>
</evidence>
<dbReference type="PRINTS" id="PR00344">
    <property type="entry name" value="BCTRLSENSOR"/>
</dbReference>
<dbReference type="SMART" id="SM00387">
    <property type="entry name" value="HATPase_c"/>
    <property type="match status" value="1"/>
</dbReference>
<comment type="subcellular location">
    <subcellularLocation>
        <location evidence="2">Membrane</location>
    </subcellularLocation>
</comment>
<comment type="caution">
    <text evidence="22">The sequence shown here is derived from an EMBL/GenBank/DDBJ whole genome shotgun (WGS) entry which is preliminary data.</text>
</comment>
<proteinExistence type="inferred from homology"/>
<dbReference type="PROSITE" id="PS50113">
    <property type="entry name" value="PAC"/>
    <property type="match status" value="5"/>
</dbReference>
<evidence type="ECO:0000313" key="22">
    <source>
        <dbReference type="EMBL" id="MEG3437537.1"/>
    </source>
</evidence>
<feature type="domain" description="PAC" evidence="20">
    <location>
        <begin position="393"/>
        <end position="445"/>
    </location>
</feature>
<keyword evidence="10" id="KW-0902">Two-component regulatory system</keyword>
<dbReference type="InterPro" id="IPR001610">
    <property type="entry name" value="PAC"/>
</dbReference>
<dbReference type="InterPro" id="IPR000014">
    <property type="entry name" value="PAS"/>
</dbReference>
<dbReference type="SMART" id="SM00065">
    <property type="entry name" value="GAF"/>
    <property type="match status" value="1"/>
</dbReference>
<dbReference type="SMART" id="SM00086">
    <property type="entry name" value="PAC"/>
    <property type="match status" value="5"/>
</dbReference>
<dbReference type="SUPFAM" id="SSF55785">
    <property type="entry name" value="PYP-like sensor domain (PAS domain)"/>
    <property type="match status" value="5"/>
</dbReference>
<dbReference type="Pfam" id="PF03924">
    <property type="entry name" value="CHASE"/>
    <property type="match status" value="1"/>
</dbReference>
<evidence type="ECO:0000259" key="16">
    <source>
        <dbReference type="PROSITE" id="PS50046"/>
    </source>
</evidence>
<dbReference type="InterPro" id="IPR013767">
    <property type="entry name" value="PAS_fold"/>
</dbReference>
<keyword evidence="11 15" id="KW-0472">Membrane</keyword>
<keyword evidence="23" id="KW-1185">Reference proteome</keyword>
<dbReference type="PROSITE" id="PS50112">
    <property type="entry name" value="PAS"/>
    <property type="match status" value="3"/>
</dbReference>
<dbReference type="CDD" id="cd00082">
    <property type="entry name" value="HisKA"/>
    <property type="match status" value="1"/>
</dbReference>
<dbReference type="Pfam" id="PF00512">
    <property type="entry name" value="HisKA"/>
    <property type="match status" value="1"/>
</dbReference>
<dbReference type="InterPro" id="IPR000700">
    <property type="entry name" value="PAS-assoc_C"/>
</dbReference>
<dbReference type="CDD" id="cd00130">
    <property type="entry name" value="PAS"/>
    <property type="match status" value="4"/>
</dbReference>
<dbReference type="InterPro" id="IPR011006">
    <property type="entry name" value="CheY-like_superfamily"/>
</dbReference>
<dbReference type="InterPro" id="IPR016132">
    <property type="entry name" value="Phyto_chromo_attachment"/>
</dbReference>
<dbReference type="SUPFAM" id="SSF47384">
    <property type="entry name" value="Homodimeric domain of signal transducing histidine kinase"/>
    <property type="match status" value="1"/>
</dbReference>
<dbReference type="InterPro" id="IPR013655">
    <property type="entry name" value="PAS_fold_3"/>
</dbReference>
<sequence>MDRALSHRWISRGARFVSRYRLSVLLGAFGTIAVLFLWQQALERENLLLEELVEQQARAIEGELSRELTAHVAALERMADRWTVRGGTDRQLWESDANNYLRDFPDYEAIEWVDPSFVPRWIVPPSANETLPPDGKNERRIAARKARALHGTVLSDSVSLASGGRGFVVSVPLFTGDRGGTSRFDGWIVGIFRFDRLFANIGGLPEGYRVQILDRSRPIYGESPPESSRFTRTISIEAYGAGWSARVFPSPGLVSRSRAVVPVLIFWGGTLCVWTLALSSGLGQRARERSRQLRESNRQLQDEIALRGQLELFLREKEERWQLALQGNKDGIWDWNIRNDAIAYSSRCLEMLGYAGDEHGISAEERLALLHPDDREAVTRAVEDHLARKTPFYLSEHRVRCKDGTYKWILDRGQAVWDESGEPIRMSGSHTDITERKQAEQRQEDLILALEKSIARLSQSEARFHAFMNNSPMAAWITDTSGNVVYANRTYSRTLAPATPDRVAESERKSYPPAVERQRSAEKIREIRRTDGSIGEFAVYQFPIPDATGRVWIGAIALDITERQRSETAIARLAAIVESSEDAIIGKTLDGIVTSWNAGAERIFGYRSGEILGRSIALLFPDDDRDEETEILRKIGRGESIEHYQTVRQRKDGARIQVSVGISPVRDRSGTIIGISTIVRDISDRYRMAQALQRSESRFQQIVSASPSLIYTAVRDPDGTVHYTYLSPAFEDIFEVPIEVGLNGPSLRFIHPDDRDTYLEAVARSAELDRLFHHQWRIVTPSGKVKWIEASSRPERRENGEFAWYGVLQDITDHKQTEQQLELQAIITRNMAEGICLFRADDQILVYTNPKFDRMFGYAAGELLGRHISTIDHPTDTPSAEDIDRAILTLLATGESSFETRNVRKDGSILWCHATAARFNHPDHGEVFVVVHQDITARKQAEEALQQRVRQESALLSIAGAIRQSLDFEEILTTTVTAVRQTLEVDRAVVYRFHPDWSGDFLLESVGPDWTPLVGLADTWEDTYLQETGGGRFRDRETYAIDDIYSMGLHSCHLELLERFQARAYAVAPIFSGNVLWGLLAIYQNSRPRAWQAWEIELLQQITDRLAIAIQQSELYRRVQIELGERQSAEREARRAMRSAEAANAAKSAFLANMSHELRTPLNIILGFARVMANDPGLPAEHREHVEIVQRSGDHLLGLINDILDLSKIEAGRYTIEERAFDLLGSIDNLRSLLSEWVHSKDLRLSIEISPAVPRWIVSDRQRLHQVLLNLLGNAIKFTERGGINLRVTPVDSPVSPDDNELTLQFEIADTGIGIAPAELEAIFDAFIQARSEERSIGGTGLGLTISRKILHLMGGEISARSVPGEGSTFVVTLPVRRALELVSVSGSIGPRAIEIVPGQPIRRLLIVDDRSDNRLLLRRFLSEPGLEIREAENGIEAVEIWREWRPHLIWMDIRMPLLDGYAATERIRALESDETTIIIALTAQASEDDRERSLAAGCNDYISKPFQEEILFRKMKEYLGLEYRLVGTGGERSIPALAEKKSPAELRQTLQNLPIEWLEELENSAACGNDTSILQLVDRVSPEYPELAAHLADLATQFQFERILDLLST</sequence>
<dbReference type="SMART" id="SM01079">
    <property type="entry name" value="CHASE"/>
    <property type="match status" value="1"/>
</dbReference>
<dbReference type="Gene3D" id="3.40.50.2300">
    <property type="match status" value="1"/>
</dbReference>
<feature type="domain" description="PAC" evidence="20">
    <location>
        <begin position="896"/>
        <end position="947"/>
    </location>
</feature>